<keyword evidence="3" id="KW-1185">Reference proteome</keyword>
<dbReference type="InterPro" id="IPR005158">
    <property type="entry name" value="BTAD"/>
</dbReference>
<dbReference type="Gene3D" id="1.25.40.10">
    <property type="entry name" value="Tetratricopeptide repeat domain"/>
    <property type="match status" value="2"/>
</dbReference>
<evidence type="ECO:0000259" key="1">
    <source>
        <dbReference type="SMART" id="SM01043"/>
    </source>
</evidence>
<reference evidence="2 3" key="1">
    <citation type="submission" date="2020-08" db="EMBL/GenBank/DDBJ databases">
        <title>Whole genome shotgun sequence of Actinoplanes ianthinogenes NBRC 13996.</title>
        <authorList>
            <person name="Komaki H."/>
            <person name="Tamura T."/>
        </authorList>
    </citation>
    <scope>NUCLEOTIDE SEQUENCE [LARGE SCALE GENOMIC DNA]</scope>
    <source>
        <strain evidence="2 3">NBRC 13996</strain>
    </source>
</reference>
<evidence type="ECO:0000313" key="2">
    <source>
        <dbReference type="EMBL" id="BCJ46849.1"/>
    </source>
</evidence>
<name>A0ABM7M5E7_9ACTN</name>
<feature type="domain" description="Bacterial transcriptional activator" evidence="1">
    <location>
        <begin position="92"/>
        <end position="227"/>
    </location>
</feature>
<dbReference type="Gene3D" id="1.10.10.10">
    <property type="entry name" value="Winged helix-like DNA-binding domain superfamily/Winged helix DNA-binding domain"/>
    <property type="match status" value="1"/>
</dbReference>
<accession>A0ABM7M5E7</accession>
<sequence>MGLTVHLLGPPRVERPGGGAYQMRSRKSWALLACLILSERPLTRGRLAGLLYAEAQDPLRALRWGLAEIRRCLGVTLDGDPVVLGLPPDAVVDVTVLTHGAWTDAVGLPGLGADLLEGITLRDAPAFESWLLAERRRCAAAAEAILHEAALGRLAEDDLEAASRLALRAAAMSPLDENHQALVIRLYRLAGDDRAAEQQFAAVTDLFREELGVAPGRAIEQAMGEGRRQREVVADDASLEAIVESGAAAVAAGAVETGVRSLRTAIGLADRSGSGPSRLAARLRLAEALIHSMRGMDEEGLAVLYEAERLGLAGGDPAAVARARAEIGYVDFLRARYDRSHRRLTDALAVAGDSGAIAARATTYLGAVESDRAAYAPAARLLERAAELARSCADPRTEAYALSMLGRVHLLTGAVEPAAEHLDAAIRLAERDHWLAFLPWPQALRGEVHLAASETAAAGAMLQQAFARACQLGDPCWEGISARSLALTAEAAGRTEQAFALLADARRRSNRMADSYVWLDAYILDAQCELGRRHGHPNAPLWVGALRRLASRTGMREMTVRAMWHGAALGQAGDHDAARLLAGDIANPALHALLSRQEPSRYRVSAASDGASTI</sequence>
<proteinExistence type="predicted"/>
<gene>
    <name evidence="2" type="ORF">Aiant_75060</name>
</gene>
<dbReference type="InterPro" id="IPR036388">
    <property type="entry name" value="WH-like_DNA-bd_sf"/>
</dbReference>
<dbReference type="SUPFAM" id="SSF48452">
    <property type="entry name" value="TPR-like"/>
    <property type="match status" value="2"/>
</dbReference>
<dbReference type="InterPro" id="IPR051677">
    <property type="entry name" value="AfsR-DnrI-RedD_regulator"/>
</dbReference>
<dbReference type="Pfam" id="PF03704">
    <property type="entry name" value="BTAD"/>
    <property type="match status" value="1"/>
</dbReference>
<dbReference type="InterPro" id="IPR011990">
    <property type="entry name" value="TPR-like_helical_dom_sf"/>
</dbReference>
<dbReference type="SMART" id="SM01043">
    <property type="entry name" value="BTAD"/>
    <property type="match status" value="1"/>
</dbReference>
<evidence type="ECO:0000313" key="3">
    <source>
        <dbReference type="Proteomes" id="UP000676967"/>
    </source>
</evidence>
<dbReference type="RefSeq" id="WP_189331587.1">
    <property type="nucleotide sequence ID" value="NZ_AP023356.1"/>
</dbReference>
<dbReference type="EMBL" id="AP023356">
    <property type="protein sequence ID" value="BCJ46849.1"/>
    <property type="molecule type" value="Genomic_DNA"/>
</dbReference>
<organism evidence="2 3">
    <name type="scientific">Actinoplanes ianthinogenes</name>
    <dbReference type="NCBI Taxonomy" id="122358"/>
    <lineage>
        <taxon>Bacteria</taxon>
        <taxon>Bacillati</taxon>
        <taxon>Actinomycetota</taxon>
        <taxon>Actinomycetes</taxon>
        <taxon>Micromonosporales</taxon>
        <taxon>Micromonosporaceae</taxon>
        <taxon>Actinoplanes</taxon>
    </lineage>
</organism>
<dbReference type="PANTHER" id="PTHR35807">
    <property type="entry name" value="TRANSCRIPTIONAL REGULATOR REDD-RELATED"/>
    <property type="match status" value="1"/>
</dbReference>
<protein>
    <recommendedName>
        <fullName evidence="1">Bacterial transcriptional activator domain-containing protein</fullName>
    </recommendedName>
</protein>
<dbReference type="Proteomes" id="UP000676967">
    <property type="component" value="Chromosome"/>
</dbReference>